<feature type="transmembrane region" description="Helical" evidence="8">
    <location>
        <begin position="306"/>
        <end position="325"/>
    </location>
</feature>
<evidence type="ECO:0000256" key="5">
    <source>
        <dbReference type="ARBA" id="ARBA00022989"/>
    </source>
</evidence>
<gene>
    <name evidence="10" type="ORF">ACFQRI_00480</name>
</gene>
<feature type="domain" description="Major facilitator superfamily (MFS) profile" evidence="9">
    <location>
        <begin position="26"/>
        <end position="418"/>
    </location>
</feature>
<evidence type="ECO:0000256" key="4">
    <source>
        <dbReference type="ARBA" id="ARBA00022692"/>
    </source>
</evidence>
<feature type="transmembrane region" description="Helical" evidence="8">
    <location>
        <begin position="98"/>
        <end position="123"/>
    </location>
</feature>
<organism evidence="10 11">
    <name type="scientific">Saccharopolyspora griseoalba</name>
    <dbReference type="NCBI Taxonomy" id="1431848"/>
    <lineage>
        <taxon>Bacteria</taxon>
        <taxon>Bacillati</taxon>
        <taxon>Actinomycetota</taxon>
        <taxon>Actinomycetes</taxon>
        <taxon>Pseudonocardiales</taxon>
        <taxon>Pseudonocardiaceae</taxon>
        <taxon>Saccharopolyspora</taxon>
    </lineage>
</organism>
<dbReference type="PRINTS" id="PR01035">
    <property type="entry name" value="TCRTETA"/>
</dbReference>
<evidence type="ECO:0000256" key="7">
    <source>
        <dbReference type="SAM" id="MobiDB-lite"/>
    </source>
</evidence>
<sequence>MTRALQNQPRSASLPRAEATSGHGRNLSLLWAGQFVNTAGLMMLVPIMPFYLEQIGTRGVAETQTWSGVAIAAPALALTVATPLWGRLGDRIGRKWMVVRALLGLAVAMVVMATAGTPVLLVIGRLLQGTLGGVVEAAAAFAGSTGSDAKRGSSLGKSFSATAAGALAGPVAGGLLVGAGGLPQLMLGIAGLAAALAVACAWGLREPGGTRASAGPSASAKPDEPKRPSARRVPGAAALALAAIGAYFGVYGLIPVYAEHVEGVLGGRGNASLWVGVLHSVMWGATLLGSFWWGKHNDLTGRPVRTFAIAAAGCAASIAVMSLPLDPYAMIPLRLVQGFCFAALAQSLFLHFSKHAPGEHRSAFVSTANSYLLIGQSSGPLLVGPLIGLLAAPGAVLVMAGACGLGCLLAIRPCLDEQHRDEDEVAGRKDLAGTDETRPIPAVTSQRGGVFAVPFRGWLINPHHLDALATRYATPWNDAAAPSGEPGASDAWRSGLIAQDGQPAFYAYEQAGPHGALRGVLASVHLDSALQAHEEISPERVDQLTRLMDRGRTNLDPALLGFCGDGRTTRLLATTARRKPSTEVRTRDGQTHRLWRITDRSAQDAITAELGARTAFIADGHHRRAAAQRYRRSASASGRGPGPWDHFPALLVDVTANRLRLAPVHRVLPHLDPNHALRTTSAHFRVHPLRGPLAHWLAALKRHAGQRPAFVLATPRGGFLLADPQPGFLQAALDATPPPLRSAHVAVLDSALIHQLWQFPGGDRRIEFQPNAAAAVRTARRTGGVAVLTNPPGQHDLESAAASGIRLPRKSTSFGPEPHPGLVFRVLDEQ</sequence>
<dbReference type="InterPro" id="IPR036259">
    <property type="entry name" value="MFS_trans_sf"/>
</dbReference>
<evidence type="ECO:0000313" key="10">
    <source>
        <dbReference type="EMBL" id="MFC7339868.1"/>
    </source>
</evidence>
<comment type="subcellular location">
    <subcellularLocation>
        <location evidence="1">Cell membrane</location>
        <topology evidence="1">Multi-pass membrane protein</topology>
    </subcellularLocation>
</comment>
<dbReference type="RefSeq" id="WP_380662791.1">
    <property type="nucleotide sequence ID" value="NZ_JBHTCJ010000001.1"/>
</dbReference>
<proteinExistence type="predicted"/>
<accession>A0ABW2LEV3</accession>
<dbReference type="InterPro" id="IPR008323">
    <property type="entry name" value="UCP033563"/>
</dbReference>
<dbReference type="Proteomes" id="UP001596504">
    <property type="component" value="Unassembled WGS sequence"/>
</dbReference>
<keyword evidence="5 8" id="KW-1133">Transmembrane helix</keyword>
<dbReference type="Pfam" id="PF06245">
    <property type="entry name" value="DUF1015"/>
    <property type="match status" value="1"/>
</dbReference>
<keyword evidence="6 8" id="KW-0472">Membrane</keyword>
<dbReference type="PANTHER" id="PTHR43414:SF6">
    <property type="entry name" value="MULTIDRUG RESISTANCE PROTEIN MDTG"/>
    <property type="match status" value="1"/>
</dbReference>
<feature type="region of interest" description="Disordered" evidence="7">
    <location>
        <begin position="1"/>
        <end position="20"/>
    </location>
</feature>
<feature type="transmembrane region" description="Helical" evidence="8">
    <location>
        <begin position="236"/>
        <end position="254"/>
    </location>
</feature>
<dbReference type="Gene3D" id="1.20.1250.20">
    <property type="entry name" value="MFS general substrate transporter like domains"/>
    <property type="match status" value="1"/>
</dbReference>
<evidence type="ECO:0000256" key="3">
    <source>
        <dbReference type="ARBA" id="ARBA00022475"/>
    </source>
</evidence>
<feature type="transmembrane region" description="Helical" evidence="8">
    <location>
        <begin position="29"/>
        <end position="52"/>
    </location>
</feature>
<dbReference type="SUPFAM" id="SSF103473">
    <property type="entry name" value="MFS general substrate transporter"/>
    <property type="match status" value="1"/>
</dbReference>
<dbReference type="PANTHER" id="PTHR43414">
    <property type="entry name" value="MULTIDRUG RESISTANCE PROTEIN MDTG"/>
    <property type="match status" value="1"/>
</dbReference>
<dbReference type="EMBL" id="JBHTCJ010000001">
    <property type="protein sequence ID" value="MFC7339868.1"/>
    <property type="molecule type" value="Genomic_DNA"/>
</dbReference>
<feature type="transmembrane region" description="Helical" evidence="8">
    <location>
        <begin position="274"/>
        <end position="294"/>
    </location>
</feature>
<evidence type="ECO:0000313" key="11">
    <source>
        <dbReference type="Proteomes" id="UP001596504"/>
    </source>
</evidence>
<evidence type="ECO:0000259" key="9">
    <source>
        <dbReference type="PROSITE" id="PS50850"/>
    </source>
</evidence>
<reference evidence="11" key="1">
    <citation type="journal article" date="2019" name="Int. J. Syst. Evol. Microbiol.">
        <title>The Global Catalogue of Microorganisms (GCM) 10K type strain sequencing project: providing services to taxonomists for standard genome sequencing and annotation.</title>
        <authorList>
            <consortium name="The Broad Institute Genomics Platform"/>
            <consortium name="The Broad Institute Genome Sequencing Center for Infectious Disease"/>
            <person name="Wu L."/>
            <person name="Ma J."/>
        </authorList>
    </citation>
    <scope>NUCLEOTIDE SEQUENCE [LARGE SCALE GENOMIC DNA]</scope>
    <source>
        <strain evidence="11">WLHS5</strain>
    </source>
</reference>
<comment type="caution">
    <text evidence="10">The sequence shown here is derived from an EMBL/GenBank/DDBJ whole genome shotgun (WGS) entry which is preliminary data.</text>
</comment>
<feature type="transmembrane region" description="Helical" evidence="8">
    <location>
        <begin position="64"/>
        <end position="86"/>
    </location>
</feature>
<keyword evidence="3" id="KW-1003">Cell membrane</keyword>
<feature type="compositionally biased region" description="Polar residues" evidence="7">
    <location>
        <begin position="1"/>
        <end position="11"/>
    </location>
</feature>
<protein>
    <submittedName>
        <fullName evidence="10">MFS transporter</fullName>
    </submittedName>
</protein>
<feature type="transmembrane region" description="Helical" evidence="8">
    <location>
        <begin position="185"/>
        <end position="204"/>
    </location>
</feature>
<dbReference type="Pfam" id="PF07690">
    <property type="entry name" value="MFS_1"/>
    <property type="match status" value="1"/>
</dbReference>
<dbReference type="InterPro" id="IPR011701">
    <property type="entry name" value="MFS"/>
</dbReference>
<evidence type="ECO:0000256" key="8">
    <source>
        <dbReference type="SAM" id="Phobius"/>
    </source>
</evidence>
<dbReference type="PROSITE" id="PS50850">
    <property type="entry name" value="MFS"/>
    <property type="match status" value="1"/>
</dbReference>
<keyword evidence="2" id="KW-0813">Transport</keyword>
<dbReference type="InterPro" id="IPR001958">
    <property type="entry name" value="Tet-R_TetA/multi-R_MdtG-like"/>
</dbReference>
<dbReference type="InterPro" id="IPR020846">
    <property type="entry name" value="MFS_dom"/>
</dbReference>
<feature type="region of interest" description="Disordered" evidence="7">
    <location>
        <begin position="209"/>
        <end position="230"/>
    </location>
</feature>
<keyword evidence="11" id="KW-1185">Reference proteome</keyword>
<evidence type="ECO:0000256" key="1">
    <source>
        <dbReference type="ARBA" id="ARBA00004651"/>
    </source>
</evidence>
<name>A0ABW2LEV3_9PSEU</name>
<keyword evidence="4 8" id="KW-0812">Transmembrane</keyword>
<evidence type="ECO:0000256" key="2">
    <source>
        <dbReference type="ARBA" id="ARBA00022448"/>
    </source>
</evidence>
<evidence type="ECO:0000256" key="6">
    <source>
        <dbReference type="ARBA" id="ARBA00023136"/>
    </source>
</evidence>